<gene>
    <name evidence="2" type="ORF">LUZ62_074910</name>
</gene>
<sequence length="256" mass="29557">MDTNQFNDLINQFSDLLSQPEPTPQLDLQDSDLTSTDWNTCLLVKVVIDRRIGKQALHISLIKSWKDYPLLSLQKFNRYSYVARFNSIEDRDAVYNQSPWHFNHDPLALIKLNGPPTVDLLKQLPVVLWVQFHGIPSRALTFQGVWKMAKLVGTPVPVHPDTARLWSVFARLKVQLNAANPLKDKIKITLPDNQPVTVFLYHEKAGKVCLYCGLMGHEIYECMDRNKYMALIQSYPAELHQILMQKLDPKFGPWIY</sequence>
<dbReference type="InterPro" id="IPR025558">
    <property type="entry name" value="DUF4283"/>
</dbReference>
<evidence type="ECO:0000313" key="2">
    <source>
        <dbReference type="EMBL" id="KAJ4764535.1"/>
    </source>
</evidence>
<name>A0AAV8DDC4_9POAL</name>
<dbReference type="EMBL" id="JAMFTS010000004">
    <property type="protein sequence ID" value="KAJ4764535.1"/>
    <property type="molecule type" value="Genomic_DNA"/>
</dbReference>
<keyword evidence="3" id="KW-1185">Reference proteome</keyword>
<dbReference type="Pfam" id="PF14111">
    <property type="entry name" value="DUF4283"/>
    <property type="match status" value="1"/>
</dbReference>
<dbReference type="InterPro" id="IPR040256">
    <property type="entry name" value="At4g02000-like"/>
</dbReference>
<reference evidence="2" key="1">
    <citation type="submission" date="2022-08" db="EMBL/GenBank/DDBJ databases">
        <authorList>
            <person name="Marques A."/>
        </authorList>
    </citation>
    <scope>NUCLEOTIDE SEQUENCE</scope>
    <source>
        <strain evidence="2">RhyPub2mFocal</strain>
        <tissue evidence="2">Leaves</tissue>
    </source>
</reference>
<dbReference type="PANTHER" id="PTHR31286:SF167">
    <property type="entry name" value="OS09G0268800 PROTEIN"/>
    <property type="match status" value="1"/>
</dbReference>
<accession>A0AAV8DDC4</accession>
<evidence type="ECO:0000313" key="3">
    <source>
        <dbReference type="Proteomes" id="UP001140206"/>
    </source>
</evidence>
<dbReference type="PANTHER" id="PTHR31286">
    <property type="entry name" value="GLYCINE-RICH CELL WALL STRUCTURAL PROTEIN 1.8-LIKE"/>
    <property type="match status" value="1"/>
</dbReference>
<protein>
    <recommendedName>
        <fullName evidence="1">DUF4283 domain-containing protein</fullName>
    </recommendedName>
</protein>
<evidence type="ECO:0000259" key="1">
    <source>
        <dbReference type="Pfam" id="PF14111"/>
    </source>
</evidence>
<proteinExistence type="predicted"/>
<organism evidence="2 3">
    <name type="scientific">Rhynchospora pubera</name>
    <dbReference type="NCBI Taxonomy" id="906938"/>
    <lineage>
        <taxon>Eukaryota</taxon>
        <taxon>Viridiplantae</taxon>
        <taxon>Streptophyta</taxon>
        <taxon>Embryophyta</taxon>
        <taxon>Tracheophyta</taxon>
        <taxon>Spermatophyta</taxon>
        <taxon>Magnoliopsida</taxon>
        <taxon>Liliopsida</taxon>
        <taxon>Poales</taxon>
        <taxon>Cyperaceae</taxon>
        <taxon>Cyperoideae</taxon>
        <taxon>Rhynchosporeae</taxon>
        <taxon>Rhynchospora</taxon>
    </lineage>
</organism>
<dbReference type="AlphaFoldDB" id="A0AAV8DDC4"/>
<feature type="domain" description="DUF4283" evidence="1">
    <location>
        <begin position="37"/>
        <end position="112"/>
    </location>
</feature>
<dbReference type="Proteomes" id="UP001140206">
    <property type="component" value="Chromosome 4"/>
</dbReference>
<comment type="caution">
    <text evidence="2">The sequence shown here is derived from an EMBL/GenBank/DDBJ whole genome shotgun (WGS) entry which is preliminary data.</text>
</comment>